<evidence type="ECO:0000313" key="2">
    <source>
        <dbReference type="Proteomes" id="UP000773850"/>
    </source>
</evidence>
<proteinExistence type="predicted"/>
<keyword evidence="2" id="KW-1185">Reference proteome</keyword>
<name>A0ABQ7HJJ1_GEOSE</name>
<comment type="caution">
    <text evidence="1">The sequence shown here is derived from an EMBL/GenBank/DDBJ whole genome shotgun (WGS) entry which is preliminary data.</text>
</comment>
<evidence type="ECO:0000313" key="1">
    <source>
        <dbReference type="EMBL" id="KAF6512381.1"/>
    </source>
</evidence>
<accession>A0ABQ7HJJ1</accession>
<organism evidence="1 2">
    <name type="scientific">Geobacillus stearothermophilus</name>
    <name type="common">Bacillus stearothermophilus</name>
    <dbReference type="NCBI Taxonomy" id="1422"/>
    <lineage>
        <taxon>Bacteria</taxon>
        <taxon>Bacillati</taxon>
        <taxon>Bacillota</taxon>
        <taxon>Bacilli</taxon>
        <taxon>Bacillales</taxon>
        <taxon>Anoxybacillaceae</taxon>
        <taxon>Geobacillus</taxon>
    </lineage>
</organism>
<protein>
    <submittedName>
        <fullName evidence="1">Mobile element protein</fullName>
    </submittedName>
</protein>
<dbReference type="Proteomes" id="UP000773850">
    <property type="component" value="Unassembled WGS sequence"/>
</dbReference>
<reference evidence="1 2" key="1">
    <citation type="submission" date="2016-03" db="EMBL/GenBank/DDBJ databases">
        <title>Spore heat resistance.</title>
        <authorList>
            <person name="Boekhorst J."/>
            <person name="Berendsen E.M."/>
            <person name="Wells-Bennik M.H."/>
            <person name="Kuipers O.P."/>
        </authorList>
    </citation>
    <scope>NUCLEOTIDE SEQUENCE [LARGE SCALE GENOMIC DNA]</scope>
    <source>
        <strain evidence="1 2">GS8</strain>
    </source>
</reference>
<sequence>MDMQQLTDFLRQKGRNRFADPEYIARSIQKATRSSYRLSKCVEDFVDLILGLFIQSIRTLSNLEHVLLKLKHFSFWKK</sequence>
<gene>
    <name evidence="1" type="ORF">GS8_680</name>
</gene>
<dbReference type="EMBL" id="LUCS01000009">
    <property type="protein sequence ID" value="KAF6512381.1"/>
    <property type="molecule type" value="Genomic_DNA"/>
</dbReference>